<evidence type="ECO:0000256" key="3">
    <source>
        <dbReference type="ARBA" id="ARBA00022801"/>
    </source>
</evidence>
<gene>
    <name evidence="10" type="ORF">CYL18_14755</name>
</gene>
<dbReference type="Pfam" id="PF13087">
    <property type="entry name" value="AAA_12"/>
    <property type="match status" value="1"/>
</dbReference>
<evidence type="ECO:0000256" key="2">
    <source>
        <dbReference type="ARBA" id="ARBA00022741"/>
    </source>
</evidence>
<feature type="coiled-coil region" evidence="6">
    <location>
        <begin position="861"/>
        <end position="888"/>
    </location>
</feature>
<evidence type="ECO:0000256" key="6">
    <source>
        <dbReference type="SAM" id="Coils"/>
    </source>
</evidence>
<keyword evidence="6" id="KW-0175">Coiled coil</keyword>
<sequence>MSDKAKQLFEYLLAVNNLRFKVIREYKEYEKTWIKSALEEYGEGVFLMGEGEEEEAILEIHRQTISEEDSTPPDPDESIREWITYSYDNEKHSPKMPDPKVMTEGETEVEVKFDEESNRVKLFNEWKAAWSDWAANMTRMKSVQALYERFFKLHQEFQVEGEGLELLLGQTIFTWKHEVGTISHPLFTTKLDIELDADKGIVIVKPTNQGYKLELNILSGIPLPNNDEIQSISQTAHYRDVFEEDVRDLSNQFMNIIDASGRVAMEDEPINPSKDPVGHVDEYVLILRKKDNQVLKNDLEQIIELMQQEDFQDPATIASIVGDEVNFDKVENSLKWDKVATDLYFPLPANEEQKEIARRLATNYGLTVQGPPGTGKTHTIANIVSHLLAHGKKILITSQKENPLKVLKEKIPAEIRDLCVPVLGGGRDSLREIENSIRTISEQLGNLSTEKLETEIARDKEELDKSRRKEARLKHQLLEYSKSEKLGIEYKGNPVTKADVAQMLTEECVDYQWIQDKVAIDTGFPLCEQEFNQLWELRGTLDEKDLCLKDSVLPESQLLKSSEEMQSWLATGKELQEKHDQAITFTDKVQFPHDLAYAEQVKQELAEILTYENGFEEGSSSQKILDDYLAGGSRKERWTSFFCDMKALNEEMTTMNRAIIQHKITLPNKSDYELESDILIFGERLRENKKPNFIFTMTKGKNAKYLWETPILNGQPVRTVEEIDILQQHLLLKKKKDEAVRTWNANIDEIGGTHIDLEDKRLFSAIDQEISIYEKTMKLGQLIEGFKETANRLSLNQPNWLGYAYYVELQTAVEHVYDVINYQEWETGYHAYIGQLNELSKEQHVHPIVDSFITILEDKDASRWHEKLDELEALREKKEEVIQFLNLHDKFQTLAHKTAEWIMSTLSKDMPRPEEVHKAWELKALYDWMTINEEFEAERIENNIKAEQDYQKKLITSIVSNSTWLNQINRITDEQKRALVAWKNFIKRYGKGTGNNKRFLADARKEMETAQSAIPVWIMPVNQVLENFPISNEKFDVIIFDESSQCDIMSVPVLLRGEKVVVVGDDEQISPYGIGTKDAEIEELINRYLDGVPNKRLFDHKISLYEIADQIFPKNGRLMLKEHFRCVPEIIQFSNDLSYGGQMIPLRLPFDNEKIEPPVMAIRVEDGYPSEGTNMVNEPEADRIVEDIESMLADPKYDGQTIGVIALQGNKQAALIENKIRATIPESEFVNRKIICGNAYSLQGDERDIIFLSMVIAGNRRFMAMTKKDQQQTFNVAASRARNQMRLYHSVELDELKKDCYRYKLLSYCKNPTRVNDTLENLEDKCDSPFEVEVLRMIVARGYKVQPQVKVGQYRIDLVIEGLRDRLAVECDGERWHGPEKWEEDMQRQYNLERVGWKFWRVRGREFYYDKKKAMESLWRRLDELGIEADS</sequence>
<dbReference type="PANTHER" id="PTHR43788">
    <property type="entry name" value="DNA2/NAM7 HELICASE FAMILY MEMBER"/>
    <property type="match status" value="1"/>
</dbReference>
<organism evidence="10 11">
    <name type="scientific">Pradoshia eiseniae</name>
    <dbReference type="NCBI Taxonomy" id="2064768"/>
    <lineage>
        <taxon>Bacteria</taxon>
        <taxon>Bacillati</taxon>
        <taxon>Bacillota</taxon>
        <taxon>Bacilli</taxon>
        <taxon>Bacillales</taxon>
        <taxon>Bacillaceae</taxon>
        <taxon>Pradoshia</taxon>
    </lineage>
</organism>
<dbReference type="Proteomes" id="UP000239663">
    <property type="component" value="Unassembled WGS sequence"/>
</dbReference>
<reference evidence="10 11" key="1">
    <citation type="submission" date="2017-12" db="EMBL/GenBank/DDBJ databases">
        <title>Taxonomic description and draft genome of Pradoshia cofamensis Gen. nov., sp. nov., a thermotolerant bacillale isolated from anterior gut of earthworm Eisenia fetida.</title>
        <authorList>
            <person name="Saha T."/>
            <person name="Chakraborty R."/>
        </authorList>
    </citation>
    <scope>NUCLEOTIDE SEQUENCE [LARGE SCALE GENOMIC DNA]</scope>
    <source>
        <strain evidence="10 11">EAG3</strain>
    </source>
</reference>
<dbReference type="GO" id="GO:0016787">
    <property type="term" value="F:hydrolase activity"/>
    <property type="evidence" value="ECO:0007669"/>
    <property type="project" value="UniProtKB-KW"/>
</dbReference>
<dbReference type="SUPFAM" id="SSF52980">
    <property type="entry name" value="Restriction endonuclease-like"/>
    <property type="match status" value="1"/>
</dbReference>
<feature type="domain" description="DNA2/NAM7 helicase helicase" evidence="7">
    <location>
        <begin position="350"/>
        <end position="480"/>
    </location>
</feature>
<feature type="domain" description="DNA2/NAM7 helicase-like C-terminal" evidence="8">
    <location>
        <begin position="1114"/>
        <end position="1285"/>
    </location>
</feature>
<dbReference type="Gene3D" id="3.40.50.300">
    <property type="entry name" value="P-loop containing nucleotide triphosphate hydrolases"/>
    <property type="match status" value="3"/>
</dbReference>
<dbReference type="InterPro" id="IPR050534">
    <property type="entry name" value="Coronavir_polyprotein_1ab"/>
</dbReference>
<evidence type="ECO:0000256" key="4">
    <source>
        <dbReference type="ARBA" id="ARBA00022806"/>
    </source>
</evidence>
<dbReference type="Pfam" id="PF18741">
    <property type="entry name" value="MTES_1575"/>
    <property type="match status" value="1"/>
</dbReference>
<dbReference type="Gene3D" id="3.40.960.10">
    <property type="entry name" value="VSR Endonuclease"/>
    <property type="match status" value="1"/>
</dbReference>
<dbReference type="InterPro" id="IPR047187">
    <property type="entry name" value="SF1_C_Upf1"/>
</dbReference>
<evidence type="ECO:0000259" key="8">
    <source>
        <dbReference type="Pfam" id="PF13087"/>
    </source>
</evidence>
<dbReference type="GO" id="GO:0043139">
    <property type="term" value="F:5'-3' DNA helicase activity"/>
    <property type="evidence" value="ECO:0007669"/>
    <property type="project" value="TreeGrafter"/>
</dbReference>
<dbReference type="EMBL" id="PKOZ01000011">
    <property type="protein sequence ID" value="PQD94296.1"/>
    <property type="molecule type" value="Genomic_DNA"/>
</dbReference>
<comment type="caution">
    <text evidence="10">The sequence shown here is derived from an EMBL/GenBank/DDBJ whole genome shotgun (WGS) entry which is preliminary data.</text>
</comment>
<dbReference type="CDD" id="cd18808">
    <property type="entry name" value="SF1_C_Upf1"/>
    <property type="match status" value="1"/>
</dbReference>
<dbReference type="SUPFAM" id="SSF52540">
    <property type="entry name" value="P-loop containing nucleoside triphosphate hydrolases"/>
    <property type="match status" value="1"/>
</dbReference>
<feature type="coiled-coil region" evidence="6">
    <location>
        <begin position="430"/>
        <end position="476"/>
    </location>
</feature>
<name>A0A2S7MX11_9BACI</name>
<dbReference type="PANTHER" id="PTHR43788:SF8">
    <property type="entry name" value="DNA-BINDING PROTEIN SMUBP-2"/>
    <property type="match status" value="1"/>
</dbReference>
<dbReference type="OrthoDB" id="9757917at2"/>
<comment type="similarity">
    <text evidence="1">Belongs to the DNA2/NAM7 helicase family.</text>
</comment>
<keyword evidence="5" id="KW-0067">ATP-binding</keyword>
<proteinExistence type="inferred from homology"/>
<evidence type="ECO:0000256" key="5">
    <source>
        <dbReference type="ARBA" id="ARBA00022840"/>
    </source>
</evidence>
<evidence type="ECO:0000256" key="1">
    <source>
        <dbReference type="ARBA" id="ARBA00007913"/>
    </source>
</evidence>
<dbReference type="InterPro" id="IPR041679">
    <property type="entry name" value="DNA2/NAM7-like_C"/>
</dbReference>
<keyword evidence="4" id="KW-0347">Helicase</keyword>
<dbReference type="InterPro" id="IPR011335">
    <property type="entry name" value="Restrct_endonuc-II-like"/>
</dbReference>
<keyword evidence="2" id="KW-0547">Nucleotide-binding</keyword>
<protein>
    <recommendedName>
        <fullName evidence="12">AAA family ATPase</fullName>
    </recommendedName>
</protein>
<keyword evidence="3" id="KW-0378">Hydrolase</keyword>
<keyword evidence="11" id="KW-1185">Reference proteome</keyword>
<dbReference type="InterPro" id="IPR041677">
    <property type="entry name" value="DNA2/NAM7_AAA_11"/>
</dbReference>
<dbReference type="Pfam" id="PF13086">
    <property type="entry name" value="AAA_11"/>
    <property type="match status" value="1"/>
</dbReference>
<evidence type="ECO:0000259" key="7">
    <source>
        <dbReference type="Pfam" id="PF13086"/>
    </source>
</evidence>
<evidence type="ECO:0000313" key="11">
    <source>
        <dbReference type="Proteomes" id="UP000239663"/>
    </source>
</evidence>
<evidence type="ECO:0000313" key="10">
    <source>
        <dbReference type="EMBL" id="PQD94296.1"/>
    </source>
</evidence>
<accession>A0A2S7MX11</accession>
<evidence type="ECO:0008006" key="12">
    <source>
        <dbReference type="Google" id="ProtNLM"/>
    </source>
</evidence>
<feature type="domain" description="Restriction endonuclease type II-like" evidence="9">
    <location>
        <begin position="1330"/>
        <end position="1422"/>
    </location>
</feature>
<dbReference type="InterPro" id="IPR049468">
    <property type="entry name" value="Restrct_endonuc-II-like_dom"/>
</dbReference>
<evidence type="ECO:0000259" key="9">
    <source>
        <dbReference type="Pfam" id="PF18741"/>
    </source>
</evidence>
<dbReference type="GO" id="GO:0005524">
    <property type="term" value="F:ATP binding"/>
    <property type="evidence" value="ECO:0007669"/>
    <property type="project" value="UniProtKB-KW"/>
</dbReference>
<dbReference type="InterPro" id="IPR027417">
    <property type="entry name" value="P-loop_NTPase"/>
</dbReference>